<keyword evidence="9 11" id="KW-0670">Pyruvate</keyword>
<dbReference type="GO" id="GO:0005739">
    <property type="term" value="C:mitochondrion"/>
    <property type="evidence" value="ECO:0007669"/>
    <property type="project" value="UniProtKB-SubCell"/>
</dbReference>
<comment type="cofactor">
    <cofactor evidence="1 11">
        <name>thiamine diphosphate</name>
        <dbReference type="ChEBI" id="CHEBI:58937"/>
    </cofactor>
</comment>
<evidence type="ECO:0000256" key="5">
    <source>
        <dbReference type="ARBA" id="ARBA00022958"/>
    </source>
</evidence>
<dbReference type="PANTHER" id="PTHR11624:SF96">
    <property type="entry name" value="PYRUVATE DEHYDROGENASE E1 COMPONENT SUBUNIT BETA, MITOCHONDRIAL"/>
    <property type="match status" value="1"/>
</dbReference>
<dbReference type="SUPFAM" id="SSF52518">
    <property type="entry name" value="Thiamin diphosphate-binding fold (THDP-binding)"/>
    <property type="match status" value="1"/>
</dbReference>
<dbReference type="SMART" id="SM00861">
    <property type="entry name" value="Transket_pyr"/>
    <property type="match status" value="1"/>
</dbReference>
<keyword evidence="3" id="KW-0479">Metal-binding</keyword>
<comment type="catalytic activity">
    <reaction evidence="10 11">
        <text>N(6)-[(R)-lipoyl]-L-lysyl-[protein] + pyruvate + H(+) = N(6)-[(R)-S(8)-acetyldihydrolipoyl]-L-lysyl-[protein] + CO2</text>
        <dbReference type="Rhea" id="RHEA:19189"/>
        <dbReference type="Rhea" id="RHEA-COMP:10474"/>
        <dbReference type="Rhea" id="RHEA-COMP:10478"/>
        <dbReference type="ChEBI" id="CHEBI:15361"/>
        <dbReference type="ChEBI" id="CHEBI:15378"/>
        <dbReference type="ChEBI" id="CHEBI:16526"/>
        <dbReference type="ChEBI" id="CHEBI:83099"/>
        <dbReference type="ChEBI" id="CHEBI:83111"/>
        <dbReference type="EC" id="1.2.4.1"/>
    </reaction>
</comment>
<dbReference type="EMBL" id="OC978206">
    <property type="protein sequence ID" value="CAG4634861.1"/>
    <property type="molecule type" value="Genomic_DNA"/>
</dbReference>
<evidence type="ECO:0000256" key="4">
    <source>
        <dbReference type="ARBA" id="ARBA00022946"/>
    </source>
</evidence>
<gene>
    <name evidence="13" type="primary">EOG090X0840</name>
</gene>
<evidence type="ECO:0000256" key="9">
    <source>
        <dbReference type="ARBA" id="ARBA00023317"/>
    </source>
</evidence>
<name>A0A9N6WR08_9CRUS</name>
<dbReference type="NCBIfam" id="NF008854">
    <property type="entry name" value="PRK11892.1"/>
    <property type="match status" value="1"/>
</dbReference>
<evidence type="ECO:0000259" key="12">
    <source>
        <dbReference type="SMART" id="SM00861"/>
    </source>
</evidence>
<accession>A0A9N6WR08</accession>
<evidence type="ECO:0000313" key="13">
    <source>
        <dbReference type="EMBL" id="CAG4634861.1"/>
    </source>
</evidence>
<dbReference type="Pfam" id="PF02779">
    <property type="entry name" value="Transket_pyr"/>
    <property type="match status" value="1"/>
</dbReference>
<dbReference type="GO" id="GO:0004739">
    <property type="term" value="F:pyruvate dehydrogenase (acetyl-transferring) activity"/>
    <property type="evidence" value="ECO:0007669"/>
    <property type="project" value="UniProtKB-UniRule"/>
</dbReference>
<dbReference type="InterPro" id="IPR033248">
    <property type="entry name" value="Transketolase_C"/>
</dbReference>
<evidence type="ECO:0000256" key="6">
    <source>
        <dbReference type="ARBA" id="ARBA00023002"/>
    </source>
</evidence>
<proteinExistence type="predicted"/>
<keyword evidence="6 11" id="KW-0560">Oxidoreductase</keyword>
<keyword evidence="8" id="KW-0496">Mitochondrion</keyword>
<sequence>MGQRGISTSRPVAAQLTVRDALNSAMDEEMERDEKVFILGEEVAQYDGAYKISRGLWKKYGDKRVIDTPITEMGFAGIATGAAMGGLRPICEFMTFNFSMQAIDHVINSAAKTYLSCPLKQFYMSAGAVNVPIVFRGPNGAAAGVAAQHSQCFGAWYSSCPGLKVVAPYSSEDAKGLLKSAIRDPDPVVCLENEIMYGTPFDVSDAVLSKDFLVPIGKAKIERAGKDVTLVAFSRAVATALDAAKELSQMGIDAEVINLRTLRPLDFDTVLESVKKTNRLVSVEHGWPQCGIGAEIVSRMVEGPGFYYLDAPPVRVTGADIPMPYAKTLEDNSLPYPRDVVRVVKKIMNVQ</sequence>
<keyword evidence="7 11" id="KW-0786">Thiamine pyrophosphate</keyword>
<evidence type="ECO:0000256" key="11">
    <source>
        <dbReference type="RuleBase" id="RU364074"/>
    </source>
</evidence>
<evidence type="ECO:0000256" key="2">
    <source>
        <dbReference type="ARBA" id="ARBA00004173"/>
    </source>
</evidence>
<dbReference type="EC" id="1.2.4.1" evidence="11"/>
<evidence type="ECO:0000256" key="1">
    <source>
        <dbReference type="ARBA" id="ARBA00001964"/>
    </source>
</evidence>
<dbReference type="InterPro" id="IPR029061">
    <property type="entry name" value="THDP-binding"/>
</dbReference>
<dbReference type="InterPro" id="IPR005475">
    <property type="entry name" value="Transketolase-like_Pyr-bd"/>
</dbReference>
<evidence type="ECO:0000256" key="3">
    <source>
        <dbReference type="ARBA" id="ARBA00022723"/>
    </source>
</evidence>
<keyword evidence="4" id="KW-0809">Transit peptide</keyword>
<dbReference type="CDD" id="cd07036">
    <property type="entry name" value="TPP_PYR_E1-PDHc-beta_like"/>
    <property type="match status" value="1"/>
</dbReference>
<organism evidence="13">
    <name type="scientific">Alona affinis</name>
    <dbReference type="NCBI Taxonomy" id="381656"/>
    <lineage>
        <taxon>Eukaryota</taxon>
        <taxon>Metazoa</taxon>
        <taxon>Ecdysozoa</taxon>
        <taxon>Arthropoda</taxon>
        <taxon>Crustacea</taxon>
        <taxon>Branchiopoda</taxon>
        <taxon>Diplostraca</taxon>
        <taxon>Cladocera</taxon>
        <taxon>Anomopoda</taxon>
        <taxon>Chydoridae</taxon>
        <taxon>Alona</taxon>
    </lineage>
</organism>
<dbReference type="GO" id="GO:0046872">
    <property type="term" value="F:metal ion binding"/>
    <property type="evidence" value="ECO:0007669"/>
    <property type="project" value="UniProtKB-KW"/>
</dbReference>
<dbReference type="FunFam" id="3.40.50.920:FF:000001">
    <property type="entry name" value="Pyruvate dehydrogenase E1 beta subunit"/>
    <property type="match status" value="1"/>
</dbReference>
<dbReference type="FunFam" id="3.40.50.970:FF:000006">
    <property type="entry name" value="Pyruvate dehydrogenase E1 component subunit beta"/>
    <property type="match status" value="1"/>
</dbReference>
<protein>
    <recommendedName>
        <fullName evidence="11">Pyruvate dehydrogenase E1 component subunit beta</fullName>
        <ecNumber evidence="11">1.2.4.1</ecNumber>
    </recommendedName>
</protein>
<dbReference type="SUPFAM" id="SSF52922">
    <property type="entry name" value="TK C-terminal domain-like"/>
    <property type="match status" value="1"/>
</dbReference>
<dbReference type="Gene3D" id="3.40.50.970">
    <property type="match status" value="1"/>
</dbReference>
<evidence type="ECO:0000256" key="8">
    <source>
        <dbReference type="ARBA" id="ARBA00023128"/>
    </source>
</evidence>
<dbReference type="GO" id="GO:0006086">
    <property type="term" value="P:pyruvate decarboxylation to acetyl-CoA"/>
    <property type="evidence" value="ECO:0007669"/>
    <property type="project" value="InterPro"/>
</dbReference>
<evidence type="ECO:0000256" key="7">
    <source>
        <dbReference type="ARBA" id="ARBA00023052"/>
    </source>
</evidence>
<dbReference type="NCBIfam" id="NF006667">
    <property type="entry name" value="PRK09212.1"/>
    <property type="match status" value="1"/>
</dbReference>
<dbReference type="Gene3D" id="3.40.50.920">
    <property type="match status" value="1"/>
</dbReference>
<comment type="function">
    <text evidence="11">The pyruvate dehydrogenase complex catalyzes the overall conversion of pyruvate to acetyl-CoA and CO2.</text>
</comment>
<feature type="domain" description="Transketolase-like pyrimidine-binding" evidence="12">
    <location>
        <begin position="16"/>
        <end position="199"/>
    </location>
</feature>
<comment type="subcellular location">
    <subcellularLocation>
        <location evidence="2">Mitochondrion</location>
    </subcellularLocation>
</comment>
<dbReference type="AlphaFoldDB" id="A0A9N6WR08"/>
<dbReference type="InterPro" id="IPR009014">
    <property type="entry name" value="Transketo_C/PFOR_II"/>
</dbReference>
<dbReference type="PANTHER" id="PTHR11624">
    <property type="entry name" value="DEHYDROGENASE RELATED"/>
    <property type="match status" value="1"/>
</dbReference>
<dbReference type="Pfam" id="PF02780">
    <property type="entry name" value="Transketolase_C"/>
    <property type="match status" value="1"/>
</dbReference>
<reference evidence="13" key="1">
    <citation type="submission" date="2021-04" db="EMBL/GenBank/DDBJ databases">
        <authorList>
            <person name="Cornetti L."/>
        </authorList>
    </citation>
    <scope>NUCLEOTIDE SEQUENCE</scope>
</reference>
<keyword evidence="5" id="KW-0630">Potassium</keyword>
<evidence type="ECO:0000256" key="10">
    <source>
        <dbReference type="ARBA" id="ARBA00051231"/>
    </source>
</evidence>
<dbReference type="InterPro" id="IPR027110">
    <property type="entry name" value="PDHB_mito-type"/>
</dbReference>